<name>A0A1N6U017_9FLAO</name>
<accession>A0A1N6U017</accession>
<dbReference type="InterPro" id="IPR036663">
    <property type="entry name" value="Fumarylacetoacetase_C_sf"/>
</dbReference>
<evidence type="ECO:0000313" key="1">
    <source>
        <dbReference type="EMBL" id="SIQ58887.1"/>
    </source>
</evidence>
<reference evidence="2" key="1">
    <citation type="submission" date="2017-01" db="EMBL/GenBank/DDBJ databases">
        <authorList>
            <person name="Varghese N."/>
            <person name="Submissions S."/>
        </authorList>
    </citation>
    <scope>NUCLEOTIDE SEQUENCE [LARGE SCALE GENOMIC DNA]</scope>
    <source>
        <strain evidence="2">DSM 15366</strain>
    </source>
</reference>
<protein>
    <recommendedName>
        <fullName evidence="3">Fumarylacetoacetase-like C-terminal domain-containing protein</fullName>
    </recommendedName>
</protein>
<dbReference type="AlphaFoldDB" id="A0A1N6U017"/>
<dbReference type="Gene3D" id="3.90.850.10">
    <property type="entry name" value="Fumarylacetoacetase-like, C-terminal domain"/>
    <property type="match status" value="1"/>
</dbReference>
<dbReference type="STRING" id="228959.SAMN05421797_102148"/>
<sequence length="42" mass="4528">MTLTPGDMIFTGTPATGAGETFKEDHLQASIEGELLLDFKMI</sequence>
<keyword evidence="2" id="KW-1185">Reference proteome</keyword>
<dbReference type="EMBL" id="FTMA01000002">
    <property type="protein sequence ID" value="SIQ58887.1"/>
    <property type="molecule type" value="Genomic_DNA"/>
</dbReference>
<dbReference type="Proteomes" id="UP000186953">
    <property type="component" value="Unassembled WGS sequence"/>
</dbReference>
<dbReference type="GO" id="GO:0003824">
    <property type="term" value="F:catalytic activity"/>
    <property type="evidence" value="ECO:0007669"/>
    <property type="project" value="InterPro"/>
</dbReference>
<organism evidence="1 2">
    <name type="scientific">Maribacter ulvicola</name>
    <dbReference type="NCBI Taxonomy" id="228959"/>
    <lineage>
        <taxon>Bacteria</taxon>
        <taxon>Pseudomonadati</taxon>
        <taxon>Bacteroidota</taxon>
        <taxon>Flavobacteriia</taxon>
        <taxon>Flavobacteriales</taxon>
        <taxon>Flavobacteriaceae</taxon>
        <taxon>Maribacter</taxon>
    </lineage>
</organism>
<gene>
    <name evidence="1" type="ORF">SAMN05421797_102148</name>
</gene>
<evidence type="ECO:0008006" key="3">
    <source>
        <dbReference type="Google" id="ProtNLM"/>
    </source>
</evidence>
<proteinExistence type="predicted"/>
<evidence type="ECO:0000313" key="2">
    <source>
        <dbReference type="Proteomes" id="UP000186953"/>
    </source>
</evidence>
<dbReference type="SUPFAM" id="SSF56529">
    <property type="entry name" value="FAH"/>
    <property type="match status" value="1"/>
</dbReference>